<proteinExistence type="predicted"/>
<evidence type="ECO:0000313" key="3">
    <source>
        <dbReference type="EMBL" id="OZM70593.1"/>
    </source>
</evidence>
<keyword evidence="2" id="KW-0812">Transmembrane</keyword>
<evidence type="ECO:0000256" key="2">
    <source>
        <dbReference type="SAM" id="Phobius"/>
    </source>
</evidence>
<dbReference type="InParanoid" id="A0A263CWT0"/>
<dbReference type="Proteomes" id="UP000242444">
    <property type="component" value="Unassembled WGS sequence"/>
</dbReference>
<gene>
    <name evidence="3" type="ORF">CFN78_24645</name>
</gene>
<keyword evidence="4" id="KW-1185">Reference proteome</keyword>
<name>A0A263CWT0_9PSEU</name>
<comment type="caution">
    <text evidence="3">The sequence shown here is derived from an EMBL/GenBank/DDBJ whole genome shotgun (WGS) entry which is preliminary data.</text>
</comment>
<keyword evidence="2" id="KW-1133">Transmembrane helix</keyword>
<organism evidence="3 4">
    <name type="scientific">Amycolatopsis antarctica</name>
    <dbReference type="NCBI Taxonomy" id="1854586"/>
    <lineage>
        <taxon>Bacteria</taxon>
        <taxon>Bacillati</taxon>
        <taxon>Actinomycetota</taxon>
        <taxon>Actinomycetes</taxon>
        <taxon>Pseudonocardiales</taxon>
        <taxon>Pseudonocardiaceae</taxon>
        <taxon>Amycolatopsis</taxon>
    </lineage>
</organism>
<protein>
    <submittedName>
        <fullName evidence="3">Uncharacterized protein</fullName>
    </submittedName>
</protein>
<dbReference type="OrthoDB" id="8896802at2"/>
<feature type="region of interest" description="Disordered" evidence="1">
    <location>
        <begin position="42"/>
        <end position="71"/>
    </location>
</feature>
<sequence length="71" mass="8213">MNTIRARLDNRWQREPRHRSAFRMMAVVILLSLSTPTMIPGWTLPDDHPGDLDELNLPTDENTQRGEESRG</sequence>
<feature type="transmembrane region" description="Helical" evidence="2">
    <location>
        <begin position="21"/>
        <end position="39"/>
    </location>
</feature>
<evidence type="ECO:0000256" key="1">
    <source>
        <dbReference type="SAM" id="MobiDB-lite"/>
    </source>
</evidence>
<dbReference type="EMBL" id="NKYE01000019">
    <property type="protein sequence ID" value="OZM70593.1"/>
    <property type="molecule type" value="Genomic_DNA"/>
</dbReference>
<evidence type="ECO:0000313" key="4">
    <source>
        <dbReference type="Proteomes" id="UP000242444"/>
    </source>
</evidence>
<accession>A0A263CWT0</accession>
<dbReference type="RefSeq" id="WP_094865405.1">
    <property type="nucleotide sequence ID" value="NZ_NKYE01000019.1"/>
</dbReference>
<reference evidence="3 4" key="1">
    <citation type="submission" date="2017-07" db="EMBL/GenBank/DDBJ databases">
        <title>Amycolatopsis antarcticus sp. nov., isolated from the surface of an Antarcticus brown macroalga.</title>
        <authorList>
            <person name="Wang J."/>
            <person name="Leiva S."/>
            <person name="Huang J."/>
            <person name="Huang Y."/>
        </authorList>
    </citation>
    <scope>NUCLEOTIDE SEQUENCE [LARGE SCALE GENOMIC DNA]</scope>
    <source>
        <strain evidence="3 4">AU-G6</strain>
    </source>
</reference>
<keyword evidence="2" id="KW-0472">Membrane</keyword>
<dbReference type="AlphaFoldDB" id="A0A263CWT0"/>
<feature type="compositionally biased region" description="Basic and acidic residues" evidence="1">
    <location>
        <begin position="62"/>
        <end position="71"/>
    </location>
</feature>